<organism evidence="1 2">
    <name type="scientific">Actinomadura decatromicini</name>
    <dbReference type="NCBI Taxonomy" id="2604572"/>
    <lineage>
        <taxon>Bacteria</taxon>
        <taxon>Bacillati</taxon>
        <taxon>Actinomycetota</taxon>
        <taxon>Actinomycetes</taxon>
        <taxon>Streptosporangiales</taxon>
        <taxon>Thermomonosporaceae</taxon>
        <taxon>Actinomadura</taxon>
    </lineage>
</organism>
<name>A0A5D3F817_9ACTN</name>
<reference evidence="1 2" key="1">
    <citation type="submission" date="2019-08" db="EMBL/GenBank/DDBJ databases">
        <title>Actinomadura sp. nov. CYP1-5 isolated from mountain soil.</title>
        <authorList>
            <person name="Songsumanus A."/>
            <person name="Kuncharoen N."/>
            <person name="Kudo T."/>
            <person name="Yuki M."/>
            <person name="Igarashi Y."/>
            <person name="Tanasupawat S."/>
        </authorList>
    </citation>
    <scope>NUCLEOTIDE SEQUENCE [LARGE SCALE GENOMIC DNA]</scope>
    <source>
        <strain evidence="1 2">CYP1-5</strain>
    </source>
</reference>
<keyword evidence="2" id="KW-1185">Reference proteome</keyword>
<proteinExistence type="predicted"/>
<accession>A0A5D3F817</accession>
<dbReference type="Proteomes" id="UP000323505">
    <property type="component" value="Unassembled WGS sequence"/>
</dbReference>
<sequence length="105" mass="11833">MERPKFRPRYGGIGKMLRSKEMKAAMVVRAERIQQRAEGFAPRRTGDYARSFRVKSGQSRGPGDGRRAWAKVINTSDHSTAVEWGASRTPRYRPLGRAAAAERGR</sequence>
<evidence type="ECO:0000313" key="2">
    <source>
        <dbReference type="Proteomes" id="UP000323505"/>
    </source>
</evidence>
<dbReference type="EMBL" id="VSRQ01000007">
    <property type="protein sequence ID" value="TYK45157.1"/>
    <property type="molecule type" value="Genomic_DNA"/>
</dbReference>
<dbReference type="AlphaFoldDB" id="A0A5D3F817"/>
<comment type="caution">
    <text evidence="1">The sequence shown here is derived from an EMBL/GenBank/DDBJ whole genome shotgun (WGS) entry which is preliminary data.</text>
</comment>
<dbReference type="InterPro" id="IPR010064">
    <property type="entry name" value="HK97-gp10_tail"/>
</dbReference>
<protein>
    <submittedName>
        <fullName evidence="1">HK97 gp10 family phage protein</fullName>
    </submittedName>
</protein>
<dbReference type="RefSeq" id="WP_148765542.1">
    <property type="nucleotide sequence ID" value="NZ_VSRQ01000007.1"/>
</dbReference>
<evidence type="ECO:0000313" key="1">
    <source>
        <dbReference type="EMBL" id="TYK45157.1"/>
    </source>
</evidence>
<dbReference type="Pfam" id="PF04883">
    <property type="entry name" value="HK97-gp10_like"/>
    <property type="match status" value="1"/>
</dbReference>
<gene>
    <name evidence="1" type="ORF">FXF68_31245</name>
</gene>